<dbReference type="Pfam" id="PF05426">
    <property type="entry name" value="Alginate_lyase"/>
    <property type="match status" value="1"/>
</dbReference>
<evidence type="ECO:0000256" key="1">
    <source>
        <dbReference type="ARBA" id="ARBA00004418"/>
    </source>
</evidence>
<dbReference type="PANTHER" id="PTHR39210:SF1">
    <property type="entry name" value="HEPARIN-SULFATE LYASE"/>
    <property type="match status" value="1"/>
</dbReference>
<reference evidence="8 9" key="1">
    <citation type="submission" date="2019-08" db="EMBL/GenBank/DDBJ databases">
        <title>Lewinella sp. strain SSH13 Genome sequencing and assembly.</title>
        <authorList>
            <person name="Kim I."/>
        </authorList>
    </citation>
    <scope>NUCLEOTIDE SEQUENCE [LARGE SCALE GENOMIC DNA]</scope>
    <source>
        <strain evidence="8 9">SSH13</strain>
    </source>
</reference>
<evidence type="ECO:0000256" key="3">
    <source>
        <dbReference type="ARBA" id="ARBA00022764"/>
    </source>
</evidence>
<dbReference type="OrthoDB" id="9772435at2"/>
<comment type="subcellular location">
    <subcellularLocation>
        <location evidence="1">Periplasm</location>
    </subcellularLocation>
</comment>
<dbReference type="AlphaFoldDB" id="A0A5C7FZN4"/>
<evidence type="ECO:0000259" key="6">
    <source>
        <dbReference type="Pfam" id="PF05426"/>
    </source>
</evidence>
<feature type="chain" id="PRO_5022764087" evidence="5">
    <location>
        <begin position="24"/>
        <end position="740"/>
    </location>
</feature>
<evidence type="ECO:0000313" key="9">
    <source>
        <dbReference type="Proteomes" id="UP000321907"/>
    </source>
</evidence>
<keyword evidence="9" id="KW-1185">Reference proteome</keyword>
<dbReference type="Pfam" id="PF07940">
    <property type="entry name" value="Hepar_II_III_C"/>
    <property type="match status" value="1"/>
</dbReference>
<dbReference type="SUPFAM" id="SSF48230">
    <property type="entry name" value="Chondroitin AC/alginate lyase"/>
    <property type="match status" value="1"/>
</dbReference>
<dbReference type="RefSeq" id="WP_147929185.1">
    <property type="nucleotide sequence ID" value="NZ_VOXD01000003.1"/>
</dbReference>
<keyword evidence="4 8" id="KW-0456">Lyase</keyword>
<dbReference type="PROSITE" id="PS51257">
    <property type="entry name" value="PROKAR_LIPOPROTEIN"/>
    <property type="match status" value="1"/>
</dbReference>
<gene>
    <name evidence="8" type="ORF">FUA23_02765</name>
</gene>
<protein>
    <submittedName>
        <fullName evidence="8">Alginate lyase family protein</fullName>
    </submittedName>
</protein>
<dbReference type="GO" id="GO:0042597">
    <property type="term" value="C:periplasmic space"/>
    <property type="evidence" value="ECO:0007669"/>
    <property type="project" value="UniProtKB-SubCell"/>
</dbReference>
<name>A0A5C7FZN4_9BACT</name>
<feature type="domain" description="Alginate lyase" evidence="6">
    <location>
        <begin position="73"/>
        <end position="298"/>
    </location>
</feature>
<proteinExistence type="predicted"/>
<organism evidence="8 9">
    <name type="scientific">Neolewinella aurantiaca</name>
    <dbReference type="NCBI Taxonomy" id="2602767"/>
    <lineage>
        <taxon>Bacteria</taxon>
        <taxon>Pseudomonadati</taxon>
        <taxon>Bacteroidota</taxon>
        <taxon>Saprospiria</taxon>
        <taxon>Saprospirales</taxon>
        <taxon>Lewinellaceae</taxon>
        <taxon>Neolewinella</taxon>
    </lineage>
</organism>
<evidence type="ECO:0000313" key="8">
    <source>
        <dbReference type="EMBL" id="TXF91166.1"/>
    </source>
</evidence>
<dbReference type="GO" id="GO:0016829">
    <property type="term" value="F:lyase activity"/>
    <property type="evidence" value="ECO:0007669"/>
    <property type="project" value="UniProtKB-KW"/>
</dbReference>
<keyword evidence="2 5" id="KW-0732">Signal</keyword>
<accession>A0A5C7FZN4</accession>
<dbReference type="InterPro" id="IPR012480">
    <property type="entry name" value="Hepar_II_III_C"/>
</dbReference>
<dbReference type="InterPro" id="IPR008397">
    <property type="entry name" value="Alginate_lyase_dom"/>
</dbReference>
<dbReference type="InterPro" id="IPR008929">
    <property type="entry name" value="Chondroitin_lyas"/>
</dbReference>
<sequence length="740" mass="83217">MIIRNHIFICIIALLFAACTSPAEEKNTDTLFEQELARTQVRVDAIMEQGVNVPVPKDMAGGYTHEEHKRNWSTLCDAGALFTHTGDKRYATFIRDVLFEYAELYPTLPRHPTNRSYATGKLFWQCLNDANWLVYVSHAYDDIYDWLPEEERKQLNEQLFRPMADFLSVETPQFFNRIHNHSTWACAAVGMIGLVMDDDELVDRALNGLPPESLPDDLRDNDSGLIKDKYGRAGFLPQLDLSFSPDGYFAEGPYYLRYALSPFLFFGEALDEKRPGLNILEYRDGILGKAINALVLQADPTGDFFPINDSHKGMSLYSDEVVKSVDYGYYLYGNDPSLLTLAEKQGTVSLNAAGKAVSDAVAAGKAEPFRPTSVLFTDGADGKEGGVAVIRAYGAEEDHASVFLFKYAAQGMGHGHFDRLGYSFYNERGEVIQDYGSARWVNIDQKGGGRYLKENNTWAKQTVAHNALVVNQTSHFDGEISKAENFHPNLYAADISNPDFQLVSATENNAYPGREMHRSMWLLKDDAFQEPLLISVLRTSGSASASFDLPLWYKGQMLENNCDCEINNVMKPLGTNHGYQHLWAEANCKPKEGQLQFNWFHNGRFFTQTSVTDAEDEVLLVRLGANDPEMNLRRAPGLIHRRNGRANATFISVLETHGSYTPRNEIPHDPYGHITDLNLVVDSPEYTGLSFNHQDGTQWMILISNQNADPSVSHNLNINGRAYNWQGVHHLIKTNNNESK</sequence>
<dbReference type="Gene3D" id="1.50.10.100">
    <property type="entry name" value="Chondroitin AC/alginate lyase"/>
    <property type="match status" value="1"/>
</dbReference>
<evidence type="ECO:0000256" key="2">
    <source>
        <dbReference type="ARBA" id="ARBA00022729"/>
    </source>
</evidence>
<dbReference type="Proteomes" id="UP000321907">
    <property type="component" value="Unassembled WGS sequence"/>
</dbReference>
<dbReference type="PANTHER" id="PTHR39210">
    <property type="entry name" value="HEPARIN-SULFATE LYASE"/>
    <property type="match status" value="1"/>
</dbReference>
<feature type="signal peptide" evidence="5">
    <location>
        <begin position="1"/>
        <end position="23"/>
    </location>
</feature>
<dbReference type="Gene3D" id="2.70.98.70">
    <property type="match status" value="1"/>
</dbReference>
<keyword evidence="3" id="KW-0574">Periplasm</keyword>
<feature type="domain" description="Heparinase II/III-like C-terminal" evidence="7">
    <location>
        <begin position="378"/>
        <end position="549"/>
    </location>
</feature>
<dbReference type="EMBL" id="VOXD01000003">
    <property type="protein sequence ID" value="TXF91166.1"/>
    <property type="molecule type" value="Genomic_DNA"/>
</dbReference>
<evidence type="ECO:0000256" key="4">
    <source>
        <dbReference type="ARBA" id="ARBA00023239"/>
    </source>
</evidence>
<evidence type="ECO:0000256" key="5">
    <source>
        <dbReference type="SAM" id="SignalP"/>
    </source>
</evidence>
<comment type="caution">
    <text evidence="8">The sequence shown here is derived from an EMBL/GenBank/DDBJ whole genome shotgun (WGS) entry which is preliminary data.</text>
</comment>
<evidence type="ECO:0000259" key="7">
    <source>
        <dbReference type="Pfam" id="PF07940"/>
    </source>
</evidence>